<feature type="signal peptide" evidence="1">
    <location>
        <begin position="1"/>
        <end position="17"/>
    </location>
</feature>
<evidence type="ECO:0000256" key="1">
    <source>
        <dbReference type="SAM" id="SignalP"/>
    </source>
</evidence>
<proteinExistence type="predicted"/>
<protein>
    <submittedName>
        <fullName evidence="2">Uncharacterized protein</fullName>
    </submittedName>
</protein>
<dbReference type="OrthoDB" id="2556356at2759"/>
<organism evidence="2">
    <name type="scientific">Sporisorium scitamineum</name>
    <dbReference type="NCBI Taxonomy" id="49012"/>
    <lineage>
        <taxon>Eukaryota</taxon>
        <taxon>Fungi</taxon>
        <taxon>Dikarya</taxon>
        <taxon>Basidiomycota</taxon>
        <taxon>Ustilaginomycotina</taxon>
        <taxon>Ustilaginomycetes</taxon>
        <taxon>Ustilaginales</taxon>
        <taxon>Ustilaginaceae</taxon>
        <taxon>Sporisorium</taxon>
    </lineage>
</organism>
<feature type="chain" id="PRO_5007281222" evidence="1">
    <location>
        <begin position="18"/>
        <end position="277"/>
    </location>
</feature>
<dbReference type="EMBL" id="LK056662">
    <property type="protein sequence ID" value="CDU23076.1"/>
    <property type="molecule type" value="Genomic_DNA"/>
</dbReference>
<accession>A0A127ZAH6</accession>
<name>A0A127ZAH6_9BASI</name>
<sequence>MFLALNLIFVSWILCSGLPVTDLARLLNEDWSVIERITAQHAASTSSQSSASVEQVDSDEELQDLIATFRARQQEASFRANLHRPSTSDQHAGAGYISPRIDRVGVQPTKPPAVIDRSEELKSVHAAIRQWNPSISKERKVMPLIDLYLPSYKYKEFYEQYLGHFSKKRYIWTRPSATYLLIKPVMGLQSIPMFLRLFGVSSLAKGEYLTMWKLQEHGQARLWRLLGVLEMPSHRTTKTFISEHLREIPRSHLKPDLYFNGGVHLDPSQSATVLQNN</sequence>
<gene>
    <name evidence="2" type="ORF">SPSC_01706</name>
</gene>
<dbReference type="AlphaFoldDB" id="A0A127ZAH6"/>
<evidence type="ECO:0000313" key="2">
    <source>
        <dbReference type="EMBL" id="CDU23076.1"/>
    </source>
</evidence>
<reference evidence="2" key="1">
    <citation type="submission" date="2014-06" db="EMBL/GenBank/DDBJ databases">
        <authorList>
            <person name="Ju J."/>
            <person name="Zhang J."/>
        </authorList>
    </citation>
    <scope>NUCLEOTIDE SEQUENCE</scope>
    <source>
        <strain evidence="2">SscI8</strain>
    </source>
</reference>
<keyword evidence="1" id="KW-0732">Signal</keyword>